<name>A0A0F3K9F7_9GAMM</name>
<dbReference type="Pfam" id="PF14329">
    <property type="entry name" value="DUF4386"/>
    <property type="match status" value="1"/>
</dbReference>
<keyword evidence="3" id="KW-1185">Reference proteome</keyword>
<dbReference type="InterPro" id="IPR025495">
    <property type="entry name" value="DUF4386"/>
</dbReference>
<proteinExistence type="predicted"/>
<evidence type="ECO:0000313" key="3">
    <source>
        <dbReference type="Proteomes" id="UP000033651"/>
    </source>
</evidence>
<comment type="caution">
    <text evidence="2">The sequence shown here is derived from an EMBL/GenBank/DDBJ whole genome shotgun (WGS) entry which is preliminary data.</text>
</comment>
<feature type="transmembrane region" description="Helical" evidence="1">
    <location>
        <begin position="42"/>
        <end position="63"/>
    </location>
</feature>
<protein>
    <recommendedName>
        <fullName evidence="4">DUF4386 domain-containing protein</fullName>
    </recommendedName>
</protein>
<dbReference type="Proteomes" id="UP000033651">
    <property type="component" value="Unassembled WGS sequence"/>
</dbReference>
<keyword evidence="1" id="KW-0812">Transmembrane</keyword>
<dbReference type="AlphaFoldDB" id="A0A0F3K9F7"/>
<evidence type="ECO:0000256" key="1">
    <source>
        <dbReference type="SAM" id="Phobius"/>
    </source>
</evidence>
<sequence>MSPLGKQARTAGLWFFVVILAAPLRLVVVPDGSARDILDHFALYRAGIVADLLCAVAMLFLTFALRRLLLGVHRGLANTLVIFGGILPAAFYVVNVGNDAAAILLATGASWLDAFNEAQRFALADLFLHLHGRMVVASELFWGLWLIPLGALVWHSTFLPKLLGAWLLLNGIAYIAQCVAGFAFPTVAPALSTICAPIQFGEIVFALWLVTFGARPGFRLKEAT</sequence>
<feature type="transmembrane region" description="Helical" evidence="1">
    <location>
        <begin position="12"/>
        <end position="30"/>
    </location>
</feature>
<keyword evidence="1" id="KW-1133">Transmembrane helix</keyword>
<evidence type="ECO:0000313" key="2">
    <source>
        <dbReference type="EMBL" id="KJV27791.1"/>
    </source>
</evidence>
<dbReference type="PATRIC" id="fig|345309.4.peg.3315"/>
<dbReference type="OrthoDB" id="1160166at2"/>
<keyword evidence="1" id="KW-0472">Membrane</keyword>
<dbReference type="RefSeq" id="WP_045830945.1">
    <property type="nucleotide sequence ID" value="NZ_JZRB01000046.1"/>
</dbReference>
<accession>A0A0F3K9F7</accession>
<organism evidence="2 3">
    <name type="scientific">Luteibacter yeojuensis</name>
    <dbReference type="NCBI Taxonomy" id="345309"/>
    <lineage>
        <taxon>Bacteria</taxon>
        <taxon>Pseudomonadati</taxon>
        <taxon>Pseudomonadota</taxon>
        <taxon>Gammaproteobacteria</taxon>
        <taxon>Lysobacterales</taxon>
        <taxon>Rhodanobacteraceae</taxon>
        <taxon>Luteibacter</taxon>
    </lineage>
</organism>
<reference evidence="2 3" key="1">
    <citation type="submission" date="2015-03" db="EMBL/GenBank/DDBJ databases">
        <title>Draft genome sequence of Luteibacter yeojuensis strain SU11.</title>
        <authorList>
            <person name="Sulaiman J."/>
            <person name="Priya K."/>
            <person name="Chan K.-G."/>
        </authorList>
    </citation>
    <scope>NUCLEOTIDE SEQUENCE [LARGE SCALE GENOMIC DNA]</scope>
    <source>
        <strain evidence="2 3">SU11</strain>
    </source>
</reference>
<feature type="transmembrane region" description="Helical" evidence="1">
    <location>
        <begin position="134"/>
        <end position="154"/>
    </location>
</feature>
<evidence type="ECO:0008006" key="4">
    <source>
        <dbReference type="Google" id="ProtNLM"/>
    </source>
</evidence>
<feature type="transmembrane region" description="Helical" evidence="1">
    <location>
        <begin position="190"/>
        <end position="211"/>
    </location>
</feature>
<dbReference type="EMBL" id="JZRB01000046">
    <property type="protein sequence ID" value="KJV27791.1"/>
    <property type="molecule type" value="Genomic_DNA"/>
</dbReference>
<feature type="transmembrane region" description="Helical" evidence="1">
    <location>
        <begin position="166"/>
        <end position="184"/>
    </location>
</feature>
<gene>
    <name evidence="2" type="ORF">VI08_17655</name>
</gene>
<feature type="transmembrane region" description="Helical" evidence="1">
    <location>
        <begin position="75"/>
        <end position="94"/>
    </location>
</feature>